<dbReference type="AlphaFoldDB" id="B9XAM7"/>
<organism evidence="6 7">
    <name type="scientific">Pedosphaera parvula (strain Ellin514)</name>
    <dbReference type="NCBI Taxonomy" id="320771"/>
    <lineage>
        <taxon>Bacteria</taxon>
        <taxon>Pseudomonadati</taxon>
        <taxon>Verrucomicrobiota</taxon>
        <taxon>Pedosphaerae</taxon>
        <taxon>Pedosphaerales</taxon>
        <taxon>Pedosphaeraceae</taxon>
        <taxon>Pedosphaera</taxon>
    </lineage>
</organism>
<accession>B9XAM7</accession>
<evidence type="ECO:0000256" key="3">
    <source>
        <dbReference type="ARBA" id="ARBA00023012"/>
    </source>
</evidence>
<dbReference type="SMART" id="SM00387">
    <property type="entry name" value="HATPase_c"/>
    <property type="match status" value="1"/>
</dbReference>
<sequence>METRTVLILQNTNLIFTVEWEEPEQAASMAAVPIGSIIDVHGISLTETDDEGKFSALRVMLPTSDSIRILHKPDWLTPQRLLIGLTVACSLLILIVSWTFMVSQRNSALKSLICEREKAQIQLQNAHDMLEERVKERTAQLKFQITARKESELQSKAVLGERTRLAQELHDTLEQTLTGIALQLDTAAKLFNRSPESAIRHLELARNLMSQSQVEVRRSVWDLRCRALEQFDLPGALQRSARQFSYGTGIEIEVETKGQVRPLPEVVEENLLRMGQEALTNVIKHSSAHLATIELEFGAEQVILQIRDDGQGFTPENSAGAEAGHFGLLGMSERAKRLDGQVVLTSAPGKGTTVRVAIPLGPVQELPSLVPTETQMQS</sequence>
<name>B9XAM7_PEDPL</name>
<proteinExistence type="predicted"/>
<dbReference type="InterPro" id="IPR003594">
    <property type="entry name" value="HATPase_dom"/>
</dbReference>
<dbReference type="Pfam" id="PF02518">
    <property type="entry name" value="HATPase_c"/>
    <property type="match status" value="1"/>
</dbReference>
<dbReference type="GO" id="GO:0046983">
    <property type="term" value="F:protein dimerization activity"/>
    <property type="evidence" value="ECO:0007669"/>
    <property type="project" value="InterPro"/>
</dbReference>
<dbReference type="Gene3D" id="3.30.565.10">
    <property type="entry name" value="Histidine kinase-like ATPase, C-terminal domain"/>
    <property type="match status" value="1"/>
</dbReference>
<dbReference type="InterPro" id="IPR036890">
    <property type="entry name" value="HATPase_C_sf"/>
</dbReference>
<dbReference type="GO" id="GO:0016020">
    <property type="term" value="C:membrane"/>
    <property type="evidence" value="ECO:0007669"/>
    <property type="project" value="InterPro"/>
</dbReference>
<keyword evidence="4" id="KW-1133">Transmembrane helix</keyword>
<protein>
    <submittedName>
        <fullName evidence="6">Histidine kinase</fullName>
    </submittedName>
</protein>
<dbReference type="STRING" id="320771.Cflav_PD5697"/>
<dbReference type="PROSITE" id="PS50109">
    <property type="entry name" value="HIS_KIN"/>
    <property type="match status" value="1"/>
</dbReference>
<evidence type="ECO:0000313" key="7">
    <source>
        <dbReference type="Proteomes" id="UP000003688"/>
    </source>
</evidence>
<evidence type="ECO:0000313" key="6">
    <source>
        <dbReference type="EMBL" id="EEF63062.1"/>
    </source>
</evidence>
<gene>
    <name evidence="6" type="ORF">Cflav_PD5697</name>
</gene>
<feature type="transmembrane region" description="Helical" evidence="4">
    <location>
        <begin position="81"/>
        <end position="101"/>
    </location>
</feature>
<dbReference type="InterPro" id="IPR005467">
    <property type="entry name" value="His_kinase_dom"/>
</dbReference>
<reference evidence="6 7" key="1">
    <citation type="journal article" date="2011" name="J. Bacteriol.">
        <title>Genome sequence of 'Pedosphaera parvula' Ellin514, an aerobic Verrucomicrobial isolate from pasture soil.</title>
        <authorList>
            <person name="Kant R."/>
            <person name="van Passel M.W."/>
            <person name="Sangwan P."/>
            <person name="Palva A."/>
            <person name="Lucas S."/>
            <person name="Copeland A."/>
            <person name="Lapidus A."/>
            <person name="Glavina Del Rio T."/>
            <person name="Dalin E."/>
            <person name="Tice H."/>
            <person name="Bruce D."/>
            <person name="Goodwin L."/>
            <person name="Pitluck S."/>
            <person name="Chertkov O."/>
            <person name="Larimer F.W."/>
            <person name="Land M.L."/>
            <person name="Hauser L."/>
            <person name="Brettin T.S."/>
            <person name="Detter J.C."/>
            <person name="Han S."/>
            <person name="de Vos W.M."/>
            <person name="Janssen P.H."/>
            <person name="Smidt H."/>
        </authorList>
    </citation>
    <scope>NUCLEOTIDE SEQUENCE [LARGE SCALE GENOMIC DNA]</scope>
    <source>
        <strain evidence="6 7">Ellin514</strain>
    </source>
</reference>
<dbReference type="CDD" id="cd16917">
    <property type="entry name" value="HATPase_UhpB-NarQ-NarX-like"/>
    <property type="match status" value="1"/>
</dbReference>
<dbReference type="PANTHER" id="PTHR24421:SF62">
    <property type="entry name" value="SENSORY TRANSDUCTION HISTIDINE KINASE"/>
    <property type="match status" value="1"/>
</dbReference>
<dbReference type="Proteomes" id="UP000003688">
    <property type="component" value="Unassembled WGS sequence"/>
</dbReference>
<feature type="domain" description="Histidine kinase" evidence="5">
    <location>
        <begin position="164"/>
        <end position="362"/>
    </location>
</feature>
<dbReference type="GO" id="GO:0000155">
    <property type="term" value="F:phosphorelay sensor kinase activity"/>
    <property type="evidence" value="ECO:0007669"/>
    <property type="project" value="InterPro"/>
</dbReference>
<dbReference type="PANTHER" id="PTHR24421">
    <property type="entry name" value="NITRATE/NITRITE SENSOR PROTEIN NARX-RELATED"/>
    <property type="match status" value="1"/>
</dbReference>
<keyword evidence="7" id="KW-1185">Reference proteome</keyword>
<keyword evidence="4" id="KW-0472">Membrane</keyword>
<dbReference type="SUPFAM" id="SSF55874">
    <property type="entry name" value="ATPase domain of HSP90 chaperone/DNA topoisomerase II/histidine kinase"/>
    <property type="match status" value="1"/>
</dbReference>
<keyword evidence="3" id="KW-0902">Two-component regulatory system</keyword>
<keyword evidence="4" id="KW-0812">Transmembrane</keyword>
<dbReference type="EMBL" id="ABOX02000002">
    <property type="protein sequence ID" value="EEF63062.1"/>
    <property type="molecule type" value="Genomic_DNA"/>
</dbReference>
<evidence type="ECO:0000256" key="2">
    <source>
        <dbReference type="ARBA" id="ARBA00022777"/>
    </source>
</evidence>
<dbReference type="Gene3D" id="1.20.5.1930">
    <property type="match status" value="1"/>
</dbReference>
<dbReference type="InterPro" id="IPR011712">
    <property type="entry name" value="Sig_transdc_His_kin_sub3_dim/P"/>
</dbReference>
<dbReference type="InterPro" id="IPR050482">
    <property type="entry name" value="Sensor_HK_TwoCompSys"/>
</dbReference>
<evidence type="ECO:0000256" key="4">
    <source>
        <dbReference type="SAM" id="Phobius"/>
    </source>
</evidence>
<keyword evidence="1" id="KW-0808">Transferase</keyword>
<comment type="caution">
    <text evidence="6">The sequence shown here is derived from an EMBL/GenBank/DDBJ whole genome shotgun (WGS) entry which is preliminary data.</text>
</comment>
<evidence type="ECO:0000259" key="5">
    <source>
        <dbReference type="PROSITE" id="PS50109"/>
    </source>
</evidence>
<keyword evidence="2 6" id="KW-0418">Kinase</keyword>
<evidence type="ECO:0000256" key="1">
    <source>
        <dbReference type="ARBA" id="ARBA00022679"/>
    </source>
</evidence>
<dbReference type="Pfam" id="PF07730">
    <property type="entry name" value="HisKA_3"/>
    <property type="match status" value="1"/>
</dbReference>